<evidence type="ECO:0000313" key="8">
    <source>
        <dbReference type="EMBL" id="TFU32771.1"/>
    </source>
</evidence>
<dbReference type="GO" id="GO:0016705">
    <property type="term" value="F:oxidoreductase activity, acting on paired donors, with incorporation or reduction of molecular oxygen"/>
    <property type="evidence" value="ECO:0007669"/>
    <property type="project" value="InterPro"/>
</dbReference>
<evidence type="ECO:0000256" key="5">
    <source>
        <dbReference type="ARBA" id="ARBA00033748"/>
    </source>
</evidence>
<dbReference type="SUPFAM" id="SSF51679">
    <property type="entry name" value="Bacterial luciferase-like"/>
    <property type="match status" value="1"/>
</dbReference>
<keyword evidence="2" id="KW-0288">FMN</keyword>
<feature type="domain" description="Luciferase-like" evidence="7">
    <location>
        <begin position="125"/>
        <end position="482"/>
    </location>
</feature>
<feature type="compositionally biased region" description="Basic residues" evidence="6">
    <location>
        <begin position="10"/>
        <end position="45"/>
    </location>
</feature>
<dbReference type="Gene3D" id="3.20.20.30">
    <property type="entry name" value="Luciferase-like domain"/>
    <property type="match status" value="1"/>
</dbReference>
<evidence type="ECO:0000313" key="9">
    <source>
        <dbReference type="Proteomes" id="UP000298358"/>
    </source>
</evidence>
<comment type="caution">
    <text evidence="8">The sequence shown here is derived from an EMBL/GenBank/DDBJ whole genome shotgun (WGS) entry which is preliminary data.</text>
</comment>
<keyword evidence="9" id="KW-1185">Reference proteome</keyword>
<protein>
    <submittedName>
        <fullName evidence="8">LLM class flavin-dependent oxidoreductase</fullName>
    </submittedName>
</protein>
<keyword evidence="1" id="KW-0285">Flavoprotein</keyword>
<dbReference type="PANTHER" id="PTHR30011">
    <property type="entry name" value="ALKANESULFONATE MONOOXYGENASE-RELATED"/>
    <property type="match status" value="1"/>
</dbReference>
<dbReference type="InterPro" id="IPR051260">
    <property type="entry name" value="Diverse_substr_monoxygenases"/>
</dbReference>
<dbReference type="EMBL" id="SPQB01000019">
    <property type="protein sequence ID" value="TFU32771.1"/>
    <property type="molecule type" value="Genomic_DNA"/>
</dbReference>
<proteinExistence type="inferred from homology"/>
<dbReference type="InterPro" id="IPR036661">
    <property type="entry name" value="Luciferase-like_sf"/>
</dbReference>
<reference evidence="8 9" key="1">
    <citation type="submission" date="2019-03" db="EMBL/GenBank/DDBJ databases">
        <title>Diversity of the mouse oral microbiome.</title>
        <authorList>
            <person name="Joseph S."/>
            <person name="Aduse-Opoku J."/>
            <person name="Curtis M."/>
            <person name="Wade W."/>
            <person name="Hashim A."/>
        </authorList>
    </citation>
    <scope>NUCLEOTIDE SEQUENCE [LARGE SCALE GENOMIC DNA]</scope>
    <source>
        <strain evidence="8 9">P1012</strain>
    </source>
</reference>
<evidence type="ECO:0000256" key="1">
    <source>
        <dbReference type="ARBA" id="ARBA00022630"/>
    </source>
</evidence>
<dbReference type="Proteomes" id="UP000298358">
    <property type="component" value="Unassembled WGS sequence"/>
</dbReference>
<name>A0A4Y9FU47_9MICO</name>
<dbReference type="Pfam" id="PF00296">
    <property type="entry name" value="Bac_luciferase"/>
    <property type="match status" value="1"/>
</dbReference>
<comment type="similarity">
    <text evidence="5">Belongs to the NtaA/SnaA/DszA monooxygenase family.</text>
</comment>
<dbReference type="NCBIfam" id="TIGR03860">
    <property type="entry name" value="FMN_nitrolo"/>
    <property type="match status" value="1"/>
</dbReference>
<feature type="region of interest" description="Disordered" evidence="6">
    <location>
        <begin position="1"/>
        <end position="88"/>
    </location>
</feature>
<dbReference type="InterPro" id="IPR011251">
    <property type="entry name" value="Luciferase-like_dom"/>
</dbReference>
<keyword evidence="3" id="KW-0560">Oxidoreductase</keyword>
<gene>
    <name evidence="8" type="ORF">E4U02_09170</name>
</gene>
<evidence type="ECO:0000256" key="3">
    <source>
        <dbReference type="ARBA" id="ARBA00023002"/>
    </source>
</evidence>
<dbReference type="AlphaFoldDB" id="A0A4Y9FU47"/>
<dbReference type="InterPro" id="IPR016215">
    <property type="entry name" value="NTA_MOA"/>
</dbReference>
<feature type="compositionally biased region" description="Basic and acidic residues" evidence="6">
    <location>
        <begin position="69"/>
        <end position="86"/>
    </location>
</feature>
<evidence type="ECO:0000256" key="4">
    <source>
        <dbReference type="ARBA" id="ARBA00023033"/>
    </source>
</evidence>
<organism evidence="8 9">
    <name type="scientific">Microbacterium paludicola</name>
    <dbReference type="NCBI Taxonomy" id="300019"/>
    <lineage>
        <taxon>Bacteria</taxon>
        <taxon>Bacillati</taxon>
        <taxon>Actinomycetota</taxon>
        <taxon>Actinomycetes</taxon>
        <taxon>Micrococcales</taxon>
        <taxon>Microbacteriaceae</taxon>
        <taxon>Microbacterium</taxon>
    </lineage>
</organism>
<dbReference type="OrthoDB" id="3265338at2"/>
<evidence type="ECO:0000256" key="6">
    <source>
        <dbReference type="SAM" id="MobiDB-lite"/>
    </source>
</evidence>
<evidence type="ECO:0000256" key="2">
    <source>
        <dbReference type="ARBA" id="ARBA00022643"/>
    </source>
</evidence>
<accession>A0A4Y9FU47</accession>
<dbReference type="GO" id="GO:0004497">
    <property type="term" value="F:monooxygenase activity"/>
    <property type="evidence" value="ECO:0007669"/>
    <property type="project" value="UniProtKB-KW"/>
</dbReference>
<keyword evidence="4" id="KW-0503">Monooxygenase</keyword>
<dbReference type="PANTHER" id="PTHR30011:SF16">
    <property type="entry name" value="C2H2 FINGER DOMAIN TRANSCRIPTION FACTOR (EUROFUNG)-RELATED"/>
    <property type="match status" value="1"/>
</dbReference>
<sequence length="552" mass="61466">MGGRAPGAGGRHRRRRHARRARPRGRRHRPHRHRQRLRRRPRRSRGSPARVRLPAPPRGARGQGLVGQRPEETDVREHPARHRGDGGRVLVNGHRDGQLYFNAFVQATPGHHYAGTWALPSVREHRYNDPKTWRQLGATLEKAKFDGVFVADTIGLLGTFRGNHDYQIEHAVEFPHTDAIIVATLIGATTEDLGIFFTSSMIQNHPFEFARLASAVDQMTNGRAGWNAVTSALSSSYRNVGWDDVPSREERYARVDEFMGVCYKAWEGSWSDTSVLFEVESGRYADPSQVRRIDHSGHYYTSAGPHASEPTPQRTPLMATAGGSAFAVDMAARHAEMMLSAPRNPAEARDMRKALDQKLIEYGRSPEDAVLFQNMHFVVGSTHEEAERKAAEIAEYIDPIGGLLMSGGIANLDLGMWDVDERFKVTDAPAAFQAHFGPRIAAIGSPETITIRELTGFGTPKVGFAGTPEEIADELTVWRDHGIGGVNLGDYAFHGMYEDFVDHVVPVLQERGLMQREYTPGTVRQKFFGQGDLLPSSHRAASHRWWDATSPA</sequence>
<evidence type="ECO:0000259" key="7">
    <source>
        <dbReference type="Pfam" id="PF00296"/>
    </source>
</evidence>